<dbReference type="Proteomes" id="UP000499080">
    <property type="component" value="Unassembled WGS sequence"/>
</dbReference>
<comment type="caution">
    <text evidence="2">The sequence shown here is derived from an EMBL/GenBank/DDBJ whole genome shotgun (WGS) entry which is preliminary data.</text>
</comment>
<accession>A0A4Y2C3F0</accession>
<gene>
    <name evidence="2" type="ORF">AVEN_231991_1</name>
</gene>
<evidence type="ECO:0000313" key="3">
    <source>
        <dbReference type="Proteomes" id="UP000499080"/>
    </source>
</evidence>
<evidence type="ECO:0000313" key="2">
    <source>
        <dbReference type="EMBL" id="GBL97844.1"/>
    </source>
</evidence>
<name>A0A4Y2C3F0_ARAVE</name>
<dbReference type="EMBL" id="BGPR01000133">
    <property type="protein sequence ID" value="GBL97844.1"/>
    <property type="molecule type" value="Genomic_DNA"/>
</dbReference>
<feature type="region of interest" description="Disordered" evidence="1">
    <location>
        <begin position="28"/>
        <end position="53"/>
    </location>
</feature>
<reference evidence="2 3" key="1">
    <citation type="journal article" date="2019" name="Sci. Rep.">
        <title>Orb-weaving spider Araneus ventricosus genome elucidates the spidroin gene catalogue.</title>
        <authorList>
            <person name="Kono N."/>
            <person name="Nakamura H."/>
            <person name="Ohtoshi R."/>
            <person name="Moran D.A.P."/>
            <person name="Shinohara A."/>
            <person name="Yoshida Y."/>
            <person name="Fujiwara M."/>
            <person name="Mori M."/>
            <person name="Tomita M."/>
            <person name="Arakawa K."/>
        </authorList>
    </citation>
    <scope>NUCLEOTIDE SEQUENCE [LARGE SCALE GENOMIC DNA]</scope>
</reference>
<evidence type="ECO:0000256" key="1">
    <source>
        <dbReference type="SAM" id="MobiDB-lite"/>
    </source>
</evidence>
<dbReference type="AlphaFoldDB" id="A0A4Y2C3F0"/>
<sequence length="75" mass="8509">MLFNDEGSDGMVAKSRLRGRGMWKLERQLPAHLSSSSTDEDSEMRGPSQNKSRFESKLDVYCIQMTQNGIAVSRR</sequence>
<protein>
    <submittedName>
        <fullName evidence="2">Uncharacterized protein</fullName>
    </submittedName>
</protein>
<keyword evidence="3" id="KW-1185">Reference proteome</keyword>
<organism evidence="2 3">
    <name type="scientific">Araneus ventricosus</name>
    <name type="common">Orbweaver spider</name>
    <name type="synonym">Epeira ventricosa</name>
    <dbReference type="NCBI Taxonomy" id="182803"/>
    <lineage>
        <taxon>Eukaryota</taxon>
        <taxon>Metazoa</taxon>
        <taxon>Ecdysozoa</taxon>
        <taxon>Arthropoda</taxon>
        <taxon>Chelicerata</taxon>
        <taxon>Arachnida</taxon>
        <taxon>Araneae</taxon>
        <taxon>Araneomorphae</taxon>
        <taxon>Entelegynae</taxon>
        <taxon>Araneoidea</taxon>
        <taxon>Araneidae</taxon>
        <taxon>Araneus</taxon>
    </lineage>
</organism>
<proteinExistence type="predicted"/>